<dbReference type="EC" id="5.4.99.25" evidence="1"/>
<dbReference type="InterPro" id="IPR039894">
    <property type="entry name" value="Pus10-like"/>
</dbReference>
<dbReference type="GO" id="GO:0031119">
    <property type="term" value="P:tRNA pseudouridine synthesis"/>
    <property type="evidence" value="ECO:0007669"/>
    <property type="project" value="TreeGrafter"/>
</dbReference>
<keyword evidence="3" id="KW-0413">Isomerase</keyword>
<keyword evidence="6" id="KW-1185">Reference proteome</keyword>
<evidence type="ECO:0000256" key="3">
    <source>
        <dbReference type="ARBA" id="ARBA00023235"/>
    </source>
</evidence>
<dbReference type="EnsemblMetazoa" id="CJA05860.1">
    <property type="protein sequence ID" value="CJA05860.1"/>
    <property type="gene ID" value="WBGene00125064"/>
</dbReference>
<organism evidence="5 6">
    <name type="scientific">Caenorhabditis japonica</name>
    <dbReference type="NCBI Taxonomy" id="281687"/>
    <lineage>
        <taxon>Eukaryota</taxon>
        <taxon>Metazoa</taxon>
        <taxon>Ecdysozoa</taxon>
        <taxon>Nematoda</taxon>
        <taxon>Chromadorea</taxon>
        <taxon>Rhabditida</taxon>
        <taxon>Rhabditina</taxon>
        <taxon>Rhabditomorpha</taxon>
        <taxon>Rhabditoidea</taxon>
        <taxon>Rhabditidae</taxon>
        <taxon>Peloderinae</taxon>
        <taxon>Caenorhabditis</taxon>
    </lineage>
</organism>
<dbReference type="Pfam" id="PF21238">
    <property type="entry name" value="Pus10_C"/>
    <property type="match status" value="1"/>
</dbReference>
<protein>
    <recommendedName>
        <fullName evidence="1">tRNA pseudouridine(55) synthase</fullName>
        <ecNumber evidence="1">5.4.99.25</ecNumber>
    </recommendedName>
</protein>
<dbReference type="Proteomes" id="UP000005237">
    <property type="component" value="Unassembled WGS sequence"/>
</dbReference>
<proteinExistence type="predicted"/>
<evidence type="ECO:0000313" key="6">
    <source>
        <dbReference type="Proteomes" id="UP000005237"/>
    </source>
</evidence>
<evidence type="ECO:0000256" key="2">
    <source>
        <dbReference type="ARBA" id="ARBA00022694"/>
    </source>
</evidence>
<evidence type="ECO:0000256" key="1">
    <source>
        <dbReference type="ARBA" id="ARBA00012787"/>
    </source>
</evidence>
<accession>A0A8R1HM87</accession>
<sequence length="240" mass="28208">MITFEQDEFNLADYQFLENQFPNDFRVGKKRRYDNKEPPQEMSKQQLQQVTGRISEEVAKKYTIKSPTRKCTFKLTFERDPVYIAGRYCKYSRCLPQSPWSEDKDAPRKPGNSVSEKVCDILKKTFEASDSRFVTSGREDIDVRMLGTGRPFVVELRNCRKTDPVRSLNYLKTLESVEETINQCKEIKVNFLTRLQRDVAEKLSVGEEDKRKPILRVLLQYPASFRRAIRKSNDQQFHSK</sequence>
<dbReference type="PANTHER" id="PTHR21568">
    <property type="entry name" value="TRNA PSEUDOURIDINE SYNTHASE PUS10"/>
    <property type="match status" value="1"/>
</dbReference>
<dbReference type="FunFam" id="3.30.70.2510:FF:000001">
    <property type="entry name" value="tRNA pseudouridine synthase Pus10"/>
    <property type="match status" value="1"/>
</dbReference>
<evidence type="ECO:0000313" key="5">
    <source>
        <dbReference type="EnsemblMetazoa" id="CJA05860.1"/>
    </source>
</evidence>
<dbReference type="GO" id="GO:0160148">
    <property type="term" value="F:tRNA pseudouridine(55) synthase activity"/>
    <property type="evidence" value="ECO:0007669"/>
    <property type="project" value="UniProtKB-EC"/>
</dbReference>
<reference evidence="5" key="2">
    <citation type="submission" date="2022-06" db="UniProtKB">
        <authorList>
            <consortium name="EnsemblMetazoa"/>
        </authorList>
    </citation>
    <scope>IDENTIFICATION</scope>
    <source>
        <strain evidence="5">DF5081</strain>
    </source>
</reference>
<evidence type="ECO:0000259" key="4">
    <source>
        <dbReference type="Pfam" id="PF21238"/>
    </source>
</evidence>
<dbReference type="Gene3D" id="3.30.70.2510">
    <property type="match status" value="1"/>
</dbReference>
<dbReference type="PANTHER" id="PTHR21568:SF0">
    <property type="entry name" value="TRNA PSEUDOURIDINE SYNTHASE PUS10"/>
    <property type="match status" value="1"/>
</dbReference>
<dbReference type="InterPro" id="IPR048741">
    <property type="entry name" value="Pus10-like_C"/>
</dbReference>
<dbReference type="AlphaFoldDB" id="A0A8R1HM87"/>
<keyword evidence="2" id="KW-0819">tRNA processing</keyword>
<name>A0A8R1HM87_CAEJA</name>
<feature type="domain" description="Pus10-like C-terminal" evidence="4">
    <location>
        <begin position="83"/>
        <end position="214"/>
    </location>
</feature>
<reference evidence="6" key="1">
    <citation type="submission" date="2010-08" db="EMBL/GenBank/DDBJ databases">
        <authorList>
            <consortium name="Caenorhabditis japonica Sequencing Consortium"/>
            <person name="Wilson R.K."/>
        </authorList>
    </citation>
    <scope>NUCLEOTIDE SEQUENCE [LARGE SCALE GENOMIC DNA]</scope>
    <source>
        <strain evidence="6">DF5081</strain>
    </source>
</reference>